<dbReference type="WBParaSite" id="Minc3s01716g25820">
    <property type="protein sequence ID" value="Minc3s01716g25820"/>
    <property type="gene ID" value="Minc3s01716g25820"/>
</dbReference>
<evidence type="ECO:0000313" key="1">
    <source>
        <dbReference type="Proteomes" id="UP000887563"/>
    </source>
</evidence>
<reference evidence="2 3" key="1">
    <citation type="submission" date="2022-11" db="UniProtKB">
        <authorList>
            <consortium name="WormBaseParasite"/>
        </authorList>
    </citation>
    <scope>IDENTIFICATION</scope>
</reference>
<evidence type="ECO:0000313" key="3">
    <source>
        <dbReference type="WBParaSite" id="Minc3s08763g42580"/>
    </source>
</evidence>
<evidence type="ECO:0000313" key="2">
    <source>
        <dbReference type="WBParaSite" id="Minc3s01716g25820"/>
    </source>
</evidence>
<accession>A0A914MH54</accession>
<dbReference type="WBParaSite" id="Minc3s08763g42580">
    <property type="protein sequence ID" value="Minc3s08763g42580"/>
    <property type="gene ID" value="Minc3s08763g42580"/>
</dbReference>
<proteinExistence type="predicted"/>
<protein>
    <submittedName>
        <fullName evidence="2 3">Candidate secreted effector</fullName>
    </submittedName>
</protein>
<organism evidence="1 2">
    <name type="scientific">Meloidogyne incognita</name>
    <name type="common">Southern root-knot nematode worm</name>
    <name type="synonym">Oxyuris incognita</name>
    <dbReference type="NCBI Taxonomy" id="6306"/>
    <lineage>
        <taxon>Eukaryota</taxon>
        <taxon>Metazoa</taxon>
        <taxon>Ecdysozoa</taxon>
        <taxon>Nematoda</taxon>
        <taxon>Chromadorea</taxon>
        <taxon>Rhabditida</taxon>
        <taxon>Tylenchina</taxon>
        <taxon>Tylenchomorpha</taxon>
        <taxon>Tylenchoidea</taxon>
        <taxon>Meloidogynidae</taxon>
        <taxon>Meloidogyninae</taxon>
        <taxon>Meloidogyne</taxon>
        <taxon>Meloidogyne incognita group</taxon>
    </lineage>
</organism>
<sequence>MHKETTIRIVVKHHSCRCCCNKGQYNVVLIVWSNKFATILIRYSEQIWSQHLYSTHFQLRIIKNCMKFYRGTCDAILS</sequence>
<keyword evidence="1" id="KW-1185">Reference proteome</keyword>
<dbReference type="Proteomes" id="UP000887563">
    <property type="component" value="Unplaced"/>
</dbReference>
<dbReference type="AlphaFoldDB" id="A0A914MH54"/>
<name>A0A914MH54_MELIC</name>